<evidence type="ECO:0000256" key="1">
    <source>
        <dbReference type="ARBA" id="ARBA00023015"/>
    </source>
</evidence>
<dbReference type="OrthoDB" id="1935022at2759"/>
<comment type="similarity">
    <text evidence="3">Belongs to the GRAS family.</text>
</comment>
<evidence type="ECO:0000256" key="3">
    <source>
        <dbReference type="PROSITE-ProRule" id="PRU01191"/>
    </source>
</evidence>
<evidence type="ECO:0000313" key="4">
    <source>
        <dbReference type="EMBL" id="PWA91497.1"/>
    </source>
</evidence>
<comment type="caution">
    <text evidence="3">Lacks conserved residue(s) required for the propagation of feature annotation.</text>
</comment>
<organism evidence="4 5">
    <name type="scientific">Artemisia annua</name>
    <name type="common">Sweet wormwood</name>
    <dbReference type="NCBI Taxonomy" id="35608"/>
    <lineage>
        <taxon>Eukaryota</taxon>
        <taxon>Viridiplantae</taxon>
        <taxon>Streptophyta</taxon>
        <taxon>Embryophyta</taxon>
        <taxon>Tracheophyta</taxon>
        <taxon>Spermatophyta</taxon>
        <taxon>Magnoliopsida</taxon>
        <taxon>eudicotyledons</taxon>
        <taxon>Gunneridae</taxon>
        <taxon>Pentapetalae</taxon>
        <taxon>asterids</taxon>
        <taxon>campanulids</taxon>
        <taxon>Asterales</taxon>
        <taxon>Asteraceae</taxon>
        <taxon>Asteroideae</taxon>
        <taxon>Anthemideae</taxon>
        <taxon>Artemisiinae</taxon>
        <taxon>Artemisia</taxon>
    </lineage>
</organism>
<comment type="caution">
    <text evidence="4">The sequence shown here is derived from an EMBL/GenBank/DDBJ whole genome shotgun (WGS) entry which is preliminary data.</text>
</comment>
<feature type="short sequence motif" description="VHIID" evidence="3">
    <location>
        <begin position="40"/>
        <end position="44"/>
    </location>
</feature>
<accession>A0A2U1Q0K2</accession>
<gene>
    <name evidence="4" type="ORF">CTI12_AA090370</name>
</gene>
<dbReference type="STRING" id="35608.A0A2U1Q0K2"/>
<sequence length="126" mass="14587">MRNYKASFREFYEMFPYGRFAHFTVNSAILKVVPTHVVLVHIVDFDISEESQWPPITEAIAQMNKSFIITSIKLDQDQDSKFEQTMKQLCNFARSSGLHLKVQKMDMAQTVKNTDGDKLESDLMAF</sequence>
<name>A0A2U1Q0K2_ARTAN</name>
<evidence type="ECO:0000256" key="2">
    <source>
        <dbReference type="ARBA" id="ARBA00023163"/>
    </source>
</evidence>
<dbReference type="AlphaFoldDB" id="A0A2U1Q0K2"/>
<keyword evidence="2" id="KW-0804">Transcription</keyword>
<reference evidence="4 5" key="1">
    <citation type="journal article" date="2018" name="Mol. Plant">
        <title>The genome of Artemisia annua provides insight into the evolution of Asteraceae family and artemisinin biosynthesis.</title>
        <authorList>
            <person name="Shen Q."/>
            <person name="Zhang L."/>
            <person name="Liao Z."/>
            <person name="Wang S."/>
            <person name="Yan T."/>
            <person name="Shi P."/>
            <person name="Liu M."/>
            <person name="Fu X."/>
            <person name="Pan Q."/>
            <person name="Wang Y."/>
            <person name="Lv Z."/>
            <person name="Lu X."/>
            <person name="Zhang F."/>
            <person name="Jiang W."/>
            <person name="Ma Y."/>
            <person name="Chen M."/>
            <person name="Hao X."/>
            <person name="Li L."/>
            <person name="Tang Y."/>
            <person name="Lv G."/>
            <person name="Zhou Y."/>
            <person name="Sun X."/>
            <person name="Brodelius P.E."/>
            <person name="Rose J.K.C."/>
            <person name="Tang K."/>
        </authorList>
    </citation>
    <scope>NUCLEOTIDE SEQUENCE [LARGE SCALE GENOMIC DNA]</scope>
    <source>
        <strain evidence="5">cv. Huhao1</strain>
        <tissue evidence="4">Leaf</tissue>
    </source>
</reference>
<dbReference type="PANTHER" id="PTHR31636">
    <property type="entry name" value="OSJNBA0084A10.13 PROTEIN-RELATED"/>
    <property type="match status" value="1"/>
</dbReference>
<dbReference type="Proteomes" id="UP000245207">
    <property type="component" value="Unassembled WGS sequence"/>
</dbReference>
<dbReference type="PROSITE" id="PS50985">
    <property type="entry name" value="GRAS"/>
    <property type="match status" value="1"/>
</dbReference>
<dbReference type="EMBL" id="PKPP01000539">
    <property type="protein sequence ID" value="PWA91497.1"/>
    <property type="molecule type" value="Genomic_DNA"/>
</dbReference>
<proteinExistence type="inferred from homology"/>
<dbReference type="InterPro" id="IPR005202">
    <property type="entry name" value="TF_GRAS"/>
</dbReference>
<keyword evidence="1" id="KW-0805">Transcription regulation</keyword>
<keyword evidence="5" id="KW-1185">Reference proteome</keyword>
<feature type="region of interest" description="Leucine repeat II (LRII)" evidence="3">
    <location>
        <begin position="84"/>
        <end position="116"/>
    </location>
</feature>
<dbReference type="Pfam" id="PF03514">
    <property type="entry name" value="GRAS"/>
    <property type="match status" value="1"/>
</dbReference>
<evidence type="ECO:0000313" key="5">
    <source>
        <dbReference type="Proteomes" id="UP000245207"/>
    </source>
</evidence>
<protein>
    <submittedName>
        <fullName evidence="4">Transcription factor GRAS</fullName>
    </submittedName>
</protein>